<dbReference type="CDD" id="cd21156">
    <property type="entry name" value="PUA_eIF2d-like"/>
    <property type="match status" value="1"/>
</dbReference>
<comment type="caution">
    <text evidence="3">The sequence shown here is derived from an EMBL/GenBank/DDBJ whole genome shotgun (WGS) entry which is preliminary data.</text>
</comment>
<dbReference type="InterPro" id="IPR001950">
    <property type="entry name" value="SUI1"/>
</dbReference>
<dbReference type="InterPro" id="IPR015947">
    <property type="entry name" value="PUA-like_sf"/>
</dbReference>
<dbReference type="PROSITE" id="PS50296">
    <property type="entry name" value="SUI1"/>
    <property type="match status" value="1"/>
</dbReference>
<proteinExistence type="predicted"/>
<dbReference type="Proteomes" id="UP000660262">
    <property type="component" value="Unassembled WGS sequence"/>
</dbReference>
<dbReference type="Gene3D" id="3.30.780.10">
    <property type="entry name" value="SUI1-like domain"/>
    <property type="match status" value="1"/>
</dbReference>
<gene>
    <name evidence="3" type="ORF">PPROV_000618500</name>
</gene>
<dbReference type="Pfam" id="PF25304">
    <property type="entry name" value="WHD_eIF2D"/>
    <property type="match status" value="1"/>
</dbReference>
<dbReference type="Pfam" id="PF26292">
    <property type="entry name" value="PUA_elF2D"/>
    <property type="match status" value="1"/>
</dbReference>
<feature type="compositionally biased region" description="Acidic residues" evidence="1">
    <location>
        <begin position="203"/>
        <end position="214"/>
    </location>
</feature>
<feature type="region of interest" description="Disordered" evidence="1">
    <location>
        <begin position="366"/>
        <end position="386"/>
    </location>
</feature>
<feature type="compositionally biased region" description="Gly residues" evidence="1">
    <location>
        <begin position="370"/>
        <end position="384"/>
    </location>
</feature>
<evidence type="ECO:0000256" key="1">
    <source>
        <dbReference type="SAM" id="MobiDB-lite"/>
    </source>
</evidence>
<organism evidence="3 4">
    <name type="scientific">Pycnococcus provasolii</name>
    <dbReference type="NCBI Taxonomy" id="41880"/>
    <lineage>
        <taxon>Eukaryota</taxon>
        <taxon>Viridiplantae</taxon>
        <taxon>Chlorophyta</taxon>
        <taxon>Pseudoscourfieldiophyceae</taxon>
        <taxon>Pseudoscourfieldiales</taxon>
        <taxon>Pycnococcaceae</taxon>
        <taxon>Pycnococcus</taxon>
    </lineage>
</organism>
<evidence type="ECO:0000313" key="3">
    <source>
        <dbReference type="EMBL" id="GHP07443.1"/>
    </source>
</evidence>
<feature type="compositionally biased region" description="Acidic residues" evidence="1">
    <location>
        <begin position="234"/>
        <end position="248"/>
    </location>
</feature>
<dbReference type="InterPro" id="IPR057429">
    <property type="entry name" value="WH_eIF2D"/>
</dbReference>
<reference evidence="3" key="1">
    <citation type="submission" date="2020-10" db="EMBL/GenBank/DDBJ databases">
        <title>Unveiling of a novel bifunctional photoreceptor, Dualchrome1, isolated from a cosmopolitan green alga.</title>
        <authorList>
            <person name="Suzuki S."/>
            <person name="Kawachi M."/>
        </authorList>
    </citation>
    <scope>NUCLEOTIDE SEQUENCE</scope>
    <source>
        <strain evidence="3">NIES 2893</strain>
    </source>
</reference>
<evidence type="ECO:0000259" key="2">
    <source>
        <dbReference type="PROSITE" id="PS50296"/>
    </source>
</evidence>
<dbReference type="OrthoDB" id="199771at2759"/>
<evidence type="ECO:0000313" key="4">
    <source>
        <dbReference type="Proteomes" id="UP000660262"/>
    </source>
</evidence>
<dbReference type="GO" id="GO:0003743">
    <property type="term" value="F:translation initiation factor activity"/>
    <property type="evidence" value="ECO:0007669"/>
    <property type="project" value="InterPro"/>
</dbReference>
<dbReference type="CDD" id="cd11608">
    <property type="entry name" value="eIF2D_C"/>
    <property type="match status" value="1"/>
</dbReference>
<dbReference type="Pfam" id="PF17832">
    <property type="entry name" value="Pre-PUA"/>
    <property type="match status" value="1"/>
</dbReference>
<feature type="domain" description="SUI1" evidence="2">
    <location>
        <begin position="514"/>
        <end position="588"/>
    </location>
</feature>
<dbReference type="AlphaFoldDB" id="A0A830HLB3"/>
<keyword evidence="4" id="KW-1185">Reference proteome</keyword>
<dbReference type="PANTHER" id="PTHR12217:SF4">
    <property type="entry name" value="EUKARYOTIC TRANSLATION INITIATION FACTOR 2D"/>
    <property type="match status" value="1"/>
</dbReference>
<dbReference type="PANTHER" id="PTHR12217">
    <property type="entry name" value="EUKARYOTIC TRANSLATION INITIATION FACTOR 2D"/>
    <property type="match status" value="1"/>
</dbReference>
<dbReference type="SUPFAM" id="SSF88697">
    <property type="entry name" value="PUA domain-like"/>
    <property type="match status" value="1"/>
</dbReference>
<dbReference type="InterPro" id="IPR048248">
    <property type="entry name" value="PUA_eIF2d-like"/>
</dbReference>
<protein>
    <recommendedName>
        <fullName evidence="2">SUI1 domain-containing protein</fullName>
    </recommendedName>
</protein>
<feature type="compositionally biased region" description="Low complexity" evidence="1">
    <location>
        <begin position="219"/>
        <end position="233"/>
    </location>
</feature>
<sequence length="602" mass="66151">MFKKGVKIKAESKLGEAHVKTLRRDLLESLPFLDETMLDNIMPRKTPIHIVKLSNRAFVFKAGAEGNPVFFDPEGRGVYLPTLYAIWKMPTGTVPAVCTYSEVSRKLLHGADLMMPGVVASDTLGEFKLGDVRAAYVCAPDGTRRHTQPFAVGTMETDSDTVAKNGLKGKGLRNIHVFGDLIWEMGDKSKPHVSFQKDRCFLEDDPSLPEEDPEPAAPAPAQSKQAAAAAESSDSSDSEDDDDDSEDEIDEVVDGVKAMSVKKELTIDEKVELALKRALLAVADGDLPIPSDKFFNDRMKPHLNELDADVKKSSYKKASKIFSTFEKKKWLSLKAIHKVENLVAVNRDAAPLQELMQEEGVLGSASGAASGAGGGESAAGGSAEGEGRGRVIISTHYKVGSMLRPIFGAAAQMDRDRTFSETDVRENLNNYLTQNQLWIDGGDRSKGCKIDDLLLDGLVNKKEKEEMADATFSLDEMISKLIAKLQALTHVRRFPPDGGEPLENTRKGQCKHVFIQVEDRHAGRKFITRISGMEYFAMEPEELANSLQKVYNASSSVAKLPGKQETGKEISIQGNLLTEAATYLRDVMGVPEQYIDRNDKRK</sequence>
<dbReference type="InterPro" id="IPR036877">
    <property type="entry name" value="SUI1_dom_sf"/>
</dbReference>
<dbReference type="PROSITE" id="PS50890">
    <property type="entry name" value="PUA"/>
    <property type="match status" value="1"/>
</dbReference>
<dbReference type="EMBL" id="BNJQ01000016">
    <property type="protein sequence ID" value="GHP07443.1"/>
    <property type="molecule type" value="Genomic_DNA"/>
</dbReference>
<name>A0A830HLB3_9CHLO</name>
<dbReference type="GO" id="GO:0001731">
    <property type="term" value="P:formation of translation preinitiation complex"/>
    <property type="evidence" value="ECO:0007669"/>
    <property type="project" value="InterPro"/>
</dbReference>
<accession>A0A830HLB3</accession>
<dbReference type="InterPro" id="IPR039757">
    <property type="entry name" value="EIF2D"/>
</dbReference>
<feature type="region of interest" description="Disordered" evidence="1">
    <location>
        <begin position="203"/>
        <end position="248"/>
    </location>
</feature>
<dbReference type="Gene3D" id="3.10.400.20">
    <property type="match status" value="1"/>
</dbReference>
<dbReference type="InterPro" id="IPR041366">
    <property type="entry name" value="Pre-PUA"/>
</dbReference>
<dbReference type="Pfam" id="PF01253">
    <property type="entry name" value="SUI1"/>
    <property type="match status" value="1"/>
</dbReference>
<dbReference type="InterPro" id="IPR039759">
    <property type="entry name" value="eIF2D_SUI1"/>
</dbReference>
<dbReference type="SUPFAM" id="SSF55159">
    <property type="entry name" value="eIF1-like"/>
    <property type="match status" value="1"/>
</dbReference>